<organism evidence="5 6">
    <name type="scientific">Entomomonas moraniae</name>
    <dbReference type="NCBI Taxonomy" id="2213226"/>
    <lineage>
        <taxon>Bacteria</taxon>
        <taxon>Pseudomonadati</taxon>
        <taxon>Pseudomonadota</taxon>
        <taxon>Gammaproteobacteria</taxon>
        <taxon>Pseudomonadales</taxon>
        <taxon>Pseudomonadaceae</taxon>
        <taxon>Entomomonas</taxon>
    </lineage>
</organism>
<dbReference type="EMBL" id="CP029822">
    <property type="protein sequence ID" value="AZS52150.1"/>
    <property type="molecule type" value="Genomic_DNA"/>
</dbReference>
<evidence type="ECO:0000256" key="2">
    <source>
        <dbReference type="ARBA" id="ARBA00022988"/>
    </source>
</evidence>
<dbReference type="InterPro" id="IPR002669">
    <property type="entry name" value="UreD"/>
</dbReference>
<dbReference type="GO" id="GO:0016151">
    <property type="term" value="F:nickel cation binding"/>
    <property type="evidence" value="ECO:0007669"/>
    <property type="project" value="UniProtKB-UniRule"/>
</dbReference>
<reference evidence="6" key="1">
    <citation type="submission" date="2018-06" db="EMBL/GenBank/DDBJ databases">
        <title>Complete genome of Pseudomonas insecticola strain QZS01.</title>
        <authorList>
            <person name="Wang J."/>
            <person name="Su Q."/>
        </authorList>
    </citation>
    <scope>NUCLEOTIDE SEQUENCE [LARGE SCALE GENOMIC DNA]</scope>
    <source>
        <strain evidence="6">QZS01</strain>
    </source>
</reference>
<name>A0A3Q9JN04_9GAMM</name>
<gene>
    <name evidence="4" type="primary">ureD</name>
    <name evidence="5" type="ORF">DM558_02800</name>
</gene>
<comment type="function">
    <text evidence="4">Required for maturation of urease via the functional incorporation of the urease nickel metallocenter.</text>
</comment>
<evidence type="ECO:0000256" key="4">
    <source>
        <dbReference type="HAMAP-Rule" id="MF_01384"/>
    </source>
</evidence>
<dbReference type="PANTHER" id="PTHR33643">
    <property type="entry name" value="UREASE ACCESSORY PROTEIN D"/>
    <property type="match status" value="1"/>
</dbReference>
<accession>A0A3Q9JN04</accession>
<evidence type="ECO:0000313" key="5">
    <source>
        <dbReference type="EMBL" id="AZS52150.1"/>
    </source>
</evidence>
<dbReference type="GO" id="GO:0005737">
    <property type="term" value="C:cytoplasm"/>
    <property type="evidence" value="ECO:0007669"/>
    <property type="project" value="UniProtKB-SubCell"/>
</dbReference>
<keyword evidence="6" id="KW-1185">Reference proteome</keyword>
<comment type="similarity">
    <text evidence="1 4">Belongs to the UreD family.</text>
</comment>
<sequence length="304" mass="34670">MAAFQNEPKQMDSGAIGKTGYLKLRFAKGEYRSELVELERRVPSLVQKALYWDEEMPDLPCVTMISTSGCLLQGDRQALDIIVEKDACAHVTTQSATKIHMMDANYASQVQHITVAENGYLELMPDPIIPHRTARFITDTEINLHPSATVIYSEILQSGRKYHHHDEQFGFDIFSSRISAKYLDQDNQITPDYKKELFVEKYILEPKKSELSTTGVMGPFDIFGNVILLTPKIYHQAILERLEAKYDVENHIAFGASQLPNESGIIFKALANESLKIKQVIRHFWQVAREEVKGIALPQPFLWR</sequence>
<keyword evidence="4" id="KW-0963">Cytoplasm</keyword>
<dbReference type="PANTHER" id="PTHR33643:SF1">
    <property type="entry name" value="UREASE ACCESSORY PROTEIN D"/>
    <property type="match status" value="1"/>
</dbReference>
<evidence type="ECO:0000256" key="1">
    <source>
        <dbReference type="ARBA" id="ARBA00007177"/>
    </source>
</evidence>
<dbReference type="KEGG" id="emo:DM558_02800"/>
<evidence type="ECO:0000313" key="6">
    <source>
        <dbReference type="Proteomes" id="UP000273143"/>
    </source>
</evidence>
<evidence type="ECO:0000256" key="3">
    <source>
        <dbReference type="ARBA" id="ARBA00023186"/>
    </source>
</evidence>
<comment type="subcellular location">
    <subcellularLocation>
        <location evidence="4">Cytoplasm</location>
    </subcellularLocation>
</comment>
<comment type="subunit">
    <text evidence="4">UreD, UreF and UreG form a complex that acts as a GTP-hydrolysis-dependent molecular chaperone, activating the urease apoprotein by helping to assemble the nickel containing metallocenter of UreC. The UreE protein probably delivers the nickel.</text>
</comment>
<proteinExistence type="inferred from homology"/>
<protein>
    <recommendedName>
        <fullName evidence="4">Urease accessory protein UreD</fullName>
    </recommendedName>
</protein>
<dbReference type="HAMAP" id="MF_01384">
    <property type="entry name" value="UreD"/>
    <property type="match status" value="1"/>
</dbReference>
<dbReference type="Pfam" id="PF01774">
    <property type="entry name" value="UreD"/>
    <property type="match status" value="1"/>
</dbReference>
<keyword evidence="3 4" id="KW-0143">Chaperone</keyword>
<keyword evidence="2 4" id="KW-0996">Nickel insertion</keyword>
<dbReference type="AlphaFoldDB" id="A0A3Q9JN04"/>
<dbReference type="Proteomes" id="UP000273143">
    <property type="component" value="Chromosome"/>
</dbReference>